<keyword evidence="4 5" id="KW-0234">DNA repair</keyword>
<dbReference type="GO" id="GO:0003677">
    <property type="term" value="F:DNA binding"/>
    <property type="evidence" value="ECO:0007669"/>
    <property type="project" value="InterPro"/>
</dbReference>
<evidence type="ECO:0000313" key="6">
    <source>
        <dbReference type="EMBL" id="GGW40306.1"/>
    </source>
</evidence>
<evidence type="ECO:0000256" key="1">
    <source>
        <dbReference type="ARBA" id="ARBA00009232"/>
    </source>
</evidence>
<dbReference type="InterPro" id="IPR036995">
    <property type="entry name" value="MPG_sf"/>
</dbReference>
<dbReference type="EC" id="3.2.2.-" evidence="5"/>
<dbReference type="InterPro" id="IPR003180">
    <property type="entry name" value="MPG"/>
</dbReference>
<sequence length="186" mass="19966">MTAGQPYPVPFYDRPAQWVAPELIGAWLQVGPCGGYVTEVEAYGRDDPASHSFRGPTPRNAAMFGPPGRAYVYRSYGIHWCLNVVCTAGEAVLIRAMEPQVGLSQMMARRGGMQPLALGPGRLAQALGITGQHDGRPFDASDFRLAQGRKLAVIAGPRIGISRACDVPWRFGAAGSPFLSRPFPAP</sequence>
<dbReference type="Pfam" id="PF02245">
    <property type="entry name" value="Pur_DNA_glyco"/>
    <property type="match status" value="1"/>
</dbReference>
<dbReference type="CDD" id="cd00540">
    <property type="entry name" value="AAG"/>
    <property type="match status" value="1"/>
</dbReference>
<accession>A0A918J066</accession>
<name>A0A918J066_9RHOB</name>
<reference evidence="6" key="2">
    <citation type="submission" date="2020-09" db="EMBL/GenBank/DDBJ databases">
        <authorList>
            <person name="Sun Q."/>
            <person name="Kim S."/>
        </authorList>
    </citation>
    <scope>NUCLEOTIDE SEQUENCE</scope>
    <source>
        <strain evidence="6">KCTC 23714</strain>
    </source>
</reference>
<proteinExistence type="inferred from homology"/>
<dbReference type="HAMAP" id="MF_00527">
    <property type="entry name" value="3MGH"/>
    <property type="match status" value="1"/>
</dbReference>
<dbReference type="EMBL" id="BMYQ01000012">
    <property type="protein sequence ID" value="GGW40306.1"/>
    <property type="molecule type" value="Genomic_DNA"/>
</dbReference>
<evidence type="ECO:0000256" key="3">
    <source>
        <dbReference type="ARBA" id="ARBA00022801"/>
    </source>
</evidence>
<dbReference type="AlphaFoldDB" id="A0A918J066"/>
<dbReference type="SUPFAM" id="SSF50486">
    <property type="entry name" value="FMT C-terminal domain-like"/>
    <property type="match status" value="1"/>
</dbReference>
<dbReference type="PANTHER" id="PTHR10429">
    <property type="entry name" value="DNA-3-METHYLADENINE GLYCOSYLASE"/>
    <property type="match status" value="1"/>
</dbReference>
<dbReference type="NCBIfam" id="TIGR00567">
    <property type="entry name" value="3mg"/>
    <property type="match status" value="1"/>
</dbReference>
<keyword evidence="3 5" id="KW-0378">Hydrolase</keyword>
<evidence type="ECO:0000256" key="4">
    <source>
        <dbReference type="ARBA" id="ARBA00023204"/>
    </source>
</evidence>
<dbReference type="GO" id="GO:0003905">
    <property type="term" value="F:alkylbase DNA N-glycosylase activity"/>
    <property type="evidence" value="ECO:0007669"/>
    <property type="project" value="InterPro"/>
</dbReference>
<dbReference type="Gene3D" id="3.10.300.10">
    <property type="entry name" value="Methylpurine-DNA glycosylase (MPG)"/>
    <property type="match status" value="1"/>
</dbReference>
<evidence type="ECO:0000256" key="5">
    <source>
        <dbReference type="HAMAP-Rule" id="MF_00527"/>
    </source>
</evidence>
<keyword evidence="2 5" id="KW-0227">DNA damage</keyword>
<dbReference type="Proteomes" id="UP000628984">
    <property type="component" value="Unassembled WGS sequence"/>
</dbReference>
<evidence type="ECO:0000313" key="7">
    <source>
        <dbReference type="Proteomes" id="UP000628984"/>
    </source>
</evidence>
<comment type="similarity">
    <text evidence="1 5">Belongs to the DNA glycosylase MPG family.</text>
</comment>
<dbReference type="InterPro" id="IPR011034">
    <property type="entry name" value="Formyl_transferase-like_C_sf"/>
</dbReference>
<dbReference type="PANTHER" id="PTHR10429:SF0">
    <property type="entry name" value="DNA-3-METHYLADENINE GLYCOSYLASE"/>
    <property type="match status" value="1"/>
</dbReference>
<evidence type="ECO:0000256" key="2">
    <source>
        <dbReference type="ARBA" id="ARBA00022763"/>
    </source>
</evidence>
<reference evidence="6" key="1">
    <citation type="journal article" date="2014" name="Int. J. Syst. Evol. Microbiol.">
        <title>Complete genome sequence of Corynebacterium casei LMG S-19264T (=DSM 44701T), isolated from a smear-ripened cheese.</title>
        <authorList>
            <consortium name="US DOE Joint Genome Institute (JGI-PGF)"/>
            <person name="Walter F."/>
            <person name="Albersmeier A."/>
            <person name="Kalinowski J."/>
            <person name="Ruckert C."/>
        </authorList>
    </citation>
    <scope>NUCLEOTIDE SEQUENCE</scope>
    <source>
        <strain evidence="6">KCTC 23714</strain>
    </source>
</reference>
<keyword evidence="7" id="KW-1185">Reference proteome</keyword>
<dbReference type="NCBIfam" id="NF002003">
    <property type="entry name" value="PRK00802.1-3"/>
    <property type="match status" value="1"/>
</dbReference>
<protein>
    <recommendedName>
        <fullName evidence="5">Putative 3-methyladenine DNA glycosylase</fullName>
        <ecNumber evidence="5">3.2.2.-</ecNumber>
    </recommendedName>
</protein>
<gene>
    <name evidence="6" type="ORF">GCM10011452_30780</name>
</gene>
<dbReference type="GO" id="GO:0006284">
    <property type="term" value="P:base-excision repair"/>
    <property type="evidence" value="ECO:0007669"/>
    <property type="project" value="InterPro"/>
</dbReference>
<comment type="caution">
    <text evidence="6">The sequence shown here is derived from an EMBL/GenBank/DDBJ whole genome shotgun (WGS) entry which is preliminary data.</text>
</comment>
<organism evidence="6 7">
    <name type="scientific">Gemmobacter lanyuensis</name>
    <dbReference type="NCBI Taxonomy" id="1054497"/>
    <lineage>
        <taxon>Bacteria</taxon>
        <taxon>Pseudomonadati</taxon>
        <taxon>Pseudomonadota</taxon>
        <taxon>Alphaproteobacteria</taxon>
        <taxon>Rhodobacterales</taxon>
        <taxon>Paracoccaceae</taxon>
        <taxon>Gemmobacter</taxon>
    </lineage>
</organism>